<dbReference type="InterPro" id="IPR028364">
    <property type="entry name" value="Ribosomal_uL1/biogenesis"/>
</dbReference>
<name>A0AAV9IYQ7_CYACA</name>
<dbReference type="EMBL" id="JANCYW010000012">
    <property type="protein sequence ID" value="KAK4537429.1"/>
    <property type="molecule type" value="Genomic_DNA"/>
</dbReference>
<proteinExistence type="predicted"/>
<dbReference type="InterPro" id="IPR016095">
    <property type="entry name" value="Ribosomal_uL1_3-a/b-sand"/>
</dbReference>
<feature type="compositionally biased region" description="Basic residues" evidence="1">
    <location>
        <begin position="357"/>
        <end position="372"/>
    </location>
</feature>
<feature type="region of interest" description="Disordered" evidence="1">
    <location>
        <begin position="353"/>
        <end position="372"/>
    </location>
</feature>
<dbReference type="Gene3D" id="3.40.50.790">
    <property type="match status" value="1"/>
</dbReference>
<organism evidence="2 3">
    <name type="scientific">Cyanidium caldarium</name>
    <name type="common">Red alga</name>
    <dbReference type="NCBI Taxonomy" id="2771"/>
    <lineage>
        <taxon>Eukaryota</taxon>
        <taxon>Rhodophyta</taxon>
        <taxon>Bangiophyceae</taxon>
        <taxon>Cyanidiales</taxon>
        <taxon>Cyanidiaceae</taxon>
        <taxon>Cyanidium</taxon>
    </lineage>
</organism>
<comment type="caution">
    <text evidence="2">The sequence shown here is derived from an EMBL/GenBank/DDBJ whole genome shotgun (WGS) entry which is preliminary data.</text>
</comment>
<dbReference type="Pfam" id="PF00687">
    <property type="entry name" value="Ribosomal_L1"/>
    <property type="match status" value="1"/>
</dbReference>
<gene>
    <name evidence="2" type="ORF">CDCA_CDCA12G3454</name>
</gene>
<keyword evidence="3" id="KW-1185">Reference proteome</keyword>
<evidence type="ECO:0000256" key="1">
    <source>
        <dbReference type="SAM" id="MobiDB-lite"/>
    </source>
</evidence>
<accession>A0AAV9IYQ7</accession>
<dbReference type="CDD" id="cd00403">
    <property type="entry name" value="Ribosomal_L1"/>
    <property type="match status" value="1"/>
</dbReference>
<dbReference type="InterPro" id="IPR023674">
    <property type="entry name" value="Ribosomal_uL1-like"/>
</dbReference>
<evidence type="ECO:0008006" key="4">
    <source>
        <dbReference type="Google" id="ProtNLM"/>
    </source>
</evidence>
<dbReference type="SUPFAM" id="SSF56808">
    <property type="entry name" value="Ribosomal protein L1"/>
    <property type="match status" value="1"/>
</dbReference>
<dbReference type="Proteomes" id="UP001301350">
    <property type="component" value="Unassembled WGS sequence"/>
</dbReference>
<evidence type="ECO:0000313" key="3">
    <source>
        <dbReference type="Proteomes" id="UP001301350"/>
    </source>
</evidence>
<evidence type="ECO:0000313" key="2">
    <source>
        <dbReference type="EMBL" id="KAK4537429.1"/>
    </source>
</evidence>
<protein>
    <recommendedName>
        <fullName evidence="4">Ribosomal protein L1</fullName>
    </recommendedName>
</protein>
<dbReference type="AlphaFoldDB" id="A0AAV9IYQ7"/>
<sequence>MEEEEEEAVVVSLSDAVMREAISALIALEKKRYAQQCKSRKRSLWESIDAPIADANHDHTQESPPAPLPLDTISLIISLTRFPAQPNWKPRVIPLPHPLHHPRPDVDPRRCTAGAACLLVRDPTTPYRDFFLEHPPQEYRDRIRHLHIGSVLSVRDLRDRYNTYALRRQLASEYAWFMADRRIVPRLPSLLGREVFRRKKQPVPLSLEAVDGYTLPRSAPGSNVGAARSSSWERLLQQCERVRDGTTLTISGEGDCCAVRVGTTDMNIDALADNIRAVIHALQPLVPGGLRTGIASLHLKSNHSTALPLYWNSMATAVVAVARGEKEAIPQAHPPPRDGIVWVKRGCITPMMEKRQQHLRARRQRRQALRRR</sequence>
<reference evidence="2 3" key="1">
    <citation type="submission" date="2022-07" db="EMBL/GenBank/DDBJ databases">
        <title>Genome-wide signatures of adaptation to extreme environments.</title>
        <authorList>
            <person name="Cho C.H."/>
            <person name="Yoon H.S."/>
        </authorList>
    </citation>
    <scope>NUCLEOTIDE SEQUENCE [LARGE SCALE GENOMIC DNA]</scope>
    <source>
        <strain evidence="2 3">DBV 063 E5</strain>
    </source>
</reference>